<dbReference type="OrthoDB" id="9814777at2"/>
<organism evidence="1 2">
    <name type="scientific">Microscilla marina ATCC 23134</name>
    <dbReference type="NCBI Taxonomy" id="313606"/>
    <lineage>
        <taxon>Bacteria</taxon>
        <taxon>Pseudomonadati</taxon>
        <taxon>Bacteroidota</taxon>
        <taxon>Cytophagia</taxon>
        <taxon>Cytophagales</taxon>
        <taxon>Microscillaceae</taxon>
        <taxon>Microscilla</taxon>
    </lineage>
</organism>
<dbReference type="RefSeq" id="WP_002692901.1">
    <property type="nucleotide sequence ID" value="NZ_AAWS01000001.1"/>
</dbReference>
<dbReference type="GO" id="GO:0016706">
    <property type="term" value="F:2-oxoglutarate-dependent dioxygenase activity"/>
    <property type="evidence" value="ECO:0007669"/>
    <property type="project" value="UniProtKB-ARBA"/>
</dbReference>
<comment type="caution">
    <text evidence="1">The sequence shown here is derived from an EMBL/GenBank/DDBJ whole genome shotgun (WGS) entry which is preliminary data.</text>
</comment>
<dbReference type="EMBL" id="AAWS01000001">
    <property type="protein sequence ID" value="EAY32008.1"/>
    <property type="molecule type" value="Genomic_DNA"/>
</dbReference>
<proteinExistence type="predicted"/>
<dbReference type="eggNOG" id="ENOG502ZPQC">
    <property type="taxonomic scope" value="Bacteria"/>
</dbReference>
<evidence type="ECO:0000313" key="2">
    <source>
        <dbReference type="Proteomes" id="UP000004095"/>
    </source>
</evidence>
<sequence>MISILKSFWHFLKAFVYYKLKGITPSTGFHAMRRLFVLTNGRFNNWFSFFNAIFVGKYSQLKKDQSGVLGHLSNQEIKNIALKIKKDGYYIFDTKLDDTSVESLLKFAENTPVKYLQIPEERDEVTRVKFSDESVIYNRDHIIAPKYVFSMQQLINQPMLQKLIFDPTLLAIAQSYLKSKPILDLIAMWWSAPFDEKGTAEAAQMYHFDLDRFKFLKFFFYLTDVDSDTGPFCYVKSSHHKLPTAICKDRRLTDEEIKQHYSQEHILELLGKKGTIMAVDTRGLHKGKPLLKGERLIFQLEFCNNYFGVEYPKVALPHTLESSQKNMFTEFPEVYSKILTQN</sequence>
<accession>A1ZCK6</accession>
<dbReference type="AlphaFoldDB" id="A1ZCK6"/>
<dbReference type="Proteomes" id="UP000004095">
    <property type="component" value="Unassembled WGS sequence"/>
</dbReference>
<evidence type="ECO:0000313" key="1">
    <source>
        <dbReference type="EMBL" id="EAY32008.1"/>
    </source>
</evidence>
<dbReference type="Gene3D" id="2.60.120.620">
    <property type="entry name" value="q2cbj1_9rhob like domain"/>
    <property type="match status" value="1"/>
</dbReference>
<dbReference type="SUPFAM" id="SSF51197">
    <property type="entry name" value="Clavaminate synthase-like"/>
    <property type="match status" value="1"/>
</dbReference>
<gene>
    <name evidence="1" type="ORF">M23134_02037</name>
</gene>
<protein>
    <recommendedName>
        <fullName evidence="3">Phytanoyl-CoA dioxygenase (PhyH) superfamily</fullName>
    </recommendedName>
</protein>
<name>A1ZCK6_MICM2</name>
<dbReference type="InterPro" id="IPR008775">
    <property type="entry name" value="Phytyl_CoA_dOase-like"/>
</dbReference>
<reference evidence="1 2" key="1">
    <citation type="submission" date="2007-01" db="EMBL/GenBank/DDBJ databases">
        <authorList>
            <person name="Haygood M."/>
            <person name="Podell S."/>
            <person name="Anderson C."/>
            <person name="Hopkinson B."/>
            <person name="Roe K."/>
            <person name="Barbeau K."/>
            <person name="Gaasterland T."/>
            <person name="Ferriera S."/>
            <person name="Johnson J."/>
            <person name="Kravitz S."/>
            <person name="Beeson K."/>
            <person name="Sutton G."/>
            <person name="Rogers Y.-H."/>
            <person name="Friedman R."/>
            <person name="Frazier M."/>
            <person name="Venter J.C."/>
        </authorList>
    </citation>
    <scope>NUCLEOTIDE SEQUENCE [LARGE SCALE GENOMIC DNA]</scope>
    <source>
        <strain evidence="1 2">ATCC 23134</strain>
    </source>
</reference>
<evidence type="ECO:0008006" key="3">
    <source>
        <dbReference type="Google" id="ProtNLM"/>
    </source>
</evidence>
<keyword evidence="2" id="KW-1185">Reference proteome</keyword>
<dbReference type="Pfam" id="PF05721">
    <property type="entry name" value="PhyH"/>
    <property type="match status" value="1"/>
</dbReference>